<keyword evidence="3" id="KW-1185">Reference proteome</keyword>
<feature type="region of interest" description="Disordered" evidence="1">
    <location>
        <begin position="718"/>
        <end position="749"/>
    </location>
</feature>
<evidence type="ECO:0000313" key="2">
    <source>
        <dbReference type="EMBL" id="MFC6640426.1"/>
    </source>
</evidence>
<dbReference type="RefSeq" id="WP_132443626.1">
    <property type="nucleotide sequence ID" value="NZ_JBHSWA010000001.1"/>
</dbReference>
<reference evidence="3" key="1">
    <citation type="journal article" date="2019" name="Int. J. Syst. Evol. Microbiol.">
        <title>The Global Catalogue of Microorganisms (GCM) 10K type strain sequencing project: providing services to taxonomists for standard genome sequencing and annotation.</title>
        <authorList>
            <consortium name="The Broad Institute Genomics Platform"/>
            <consortium name="The Broad Institute Genome Sequencing Center for Infectious Disease"/>
            <person name="Wu L."/>
            <person name="Ma J."/>
        </authorList>
    </citation>
    <scope>NUCLEOTIDE SEQUENCE [LARGE SCALE GENOMIC DNA]</scope>
    <source>
        <strain evidence="3">NBRC 111368</strain>
    </source>
</reference>
<gene>
    <name evidence="2" type="ORF">ACFQAU_00355</name>
</gene>
<comment type="caution">
    <text evidence="2">The sequence shown here is derived from an EMBL/GenBank/DDBJ whole genome shotgun (WGS) entry which is preliminary data.</text>
</comment>
<dbReference type="EMBL" id="JBHSWA010000001">
    <property type="protein sequence ID" value="MFC6640426.1"/>
    <property type="molecule type" value="Genomic_DNA"/>
</dbReference>
<evidence type="ECO:0000313" key="3">
    <source>
        <dbReference type="Proteomes" id="UP001596403"/>
    </source>
</evidence>
<accession>A0ABW1YT41</accession>
<dbReference type="Proteomes" id="UP001596403">
    <property type="component" value="Unassembled WGS sequence"/>
</dbReference>
<name>A0ABW1YT41_9RHOB</name>
<evidence type="ECO:0008006" key="4">
    <source>
        <dbReference type="Google" id="ProtNLM"/>
    </source>
</evidence>
<protein>
    <recommendedName>
        <fullName evidence="4">Phage protein</fullName>
    </recommendedName>
</protein>
<evidence type="ECO:0000256" key="1">
    <source>
        <dbReference type="SAM" id="MobiDB-lite"/>
    </source>
</evidence>
<proteinExistence type="predicted"/>
<sequence>MLTEARDPSKAILDMFETTPNSGFKGENVRFIQEAIQARMRHDMREFLEKAGLGVTGRSKDPALMRDVMRELHDQPTESANAKEFADAIRKLKAFLRQNFNAHGGDIGEIADHGVRHSHDARKIEDAGFESWKDAIYDSLDWSRITDLSTGKPFAVAKGARPYRAEAEAFLQRVYDNITSNGWESREPSMSYGGKALYNKNAEPRLLHFNNGDGWMDYNELFGTTDPFTALVGGMDALARDIALMKVFGPNPNAGMEFAIQTLQKRVSTSGNPKLKLKVDESATRARVLMNHATGAINQAESEFWGRAMSTVRHVNVSTKLGSAVVSAVSDLATLTAGSVAMGRNPSNMLGNAVSMVFANGTRKSAARMGFTAETLLSMMSSSARLTNDEVANDWASRLSGFTIRASGLSRWTDGMRLAVQMENAGHLADNVGRGFDDLDVMIRKQLERHGITARDWQHLSDPAALFDEGKGDFLTPFWWLEHQTTLPRGEAEGLALRLQASIQDQVELFVPSKRMRATAAFINDSRPGTLGGEFLRSTIGFKNYALSLTLGQIHLFNALPTPQTKAAYLVTMAASTLIMGALAVQLKEMVKGRDPQPMDTPKFWFAAQMQGGGLGIFGDFAFAEKNRFGGGLAQTAAGPVVGLIGDAARIPASNFNLAVEGKDTKFGRDVANFLRYNTPVASSLWPSRVAFDRLVFDQIQMMLDPEAEAQMRRAEQSQVKNRGNASWWARGTPAPSRAPDLSNAIGGQ</sequence>
<organism evidence="2 3">
    <name type="scientific">Sulfitobacter profundi</name>
    <dbReference type="NCBI Taxonomy" id="2679961"/>
    <lineage>
        <taxon>Bacteria</taxon>
        <taxon>Pseudomonadati</taxon>
        <taxon>Pseudomonadota</taxon>
        <taxon>Alphaproteobacteria</taxon>
        <taxon>Rhodobacterales</taxon>
        <taxon>Roseobacteraceae</taxon>
        <taxon>Sulfitobacter</taxon>
    </lineage>
</organism>